<dbReference type="PANTHER" id="PTHR32089">
    <property type="entry name" value="METHYL-ACCEPTING CHEMOTAXIS PROTEIN MCPB"/>
    <property type="match status" value="1"/>
</dbReference>
<evidence type="ECO:0000256" key="3">
    <source>
        <dbReference type="SAM" id="Phobius"/>
    </source>
</evidence>
<feature type="transmembrane region" description="Helical" evidence="3">
    <location>
        <begin position="118"/>
        <end position="140"/>
    </location>
</feature>
<accession>A0ABW0HBP7</accession>
<dbReference type="RefSeq" id="WP_377009203.1">
    <property type="nucleotide sequence ID" value="NZ_JBHSLV010000026.1"/>
</dbReference>
<organism evidence="5 6">
    <name type="scientific">Bosea vestrisii</name>
    <dbReference type="NCBI Taxonomy" id="151416"/>
    <lineage>
        <taxon>Bacteria</taxon>
        <taxon>Pseudomonadati</taxon>
        <taxon>Pseudomonadota</taxon>
        <taxon>Alphaproteobacteria</taxon>
        <taxon>Hyphomicrobiales</taxon>
        <taxon>Boseaceae</taxon>
        <taxon>Bosea</taxon>
    </lineage>
</organism>
<dbReference type="PROSITE" id="PS50111">
    <property type="entry name" value="CHEMOTAXIS_TRANSDUC_2"/>
    <property type="match status" value="1"/>
</dbReference>
<name>A0ABW0HBP7_9HYPH</name>
<gene>
    <name evidence="5" type="ORF">ACFPPC_15660</name>
</gene>
<keyword evidence="3" id="KW-1133">Transmembrane helix</keyword>
<dbReference type="PANTHER" id="PTHR32089:SF112">
    <property type="entry name" value="LYSOZYME-LIKE PROTEIN-RELATED"/>
    <property type="match status" value="1"/>
</dbReference>
<evidence type="ECO:0000256" key="1">
    <source>
        <dbReference type="ARBA" id="ARBA00023224"/>
    </source>
</evidence>
<evidence type="ECO:0000313" key="6">
    <source>
        <dbReference type="Proteomes" id="UP001596104"/>
    </source>
</evidence>
<sequence length="526" mass="56230">MEQTIVRHEMSWHVRLLLRYDAWVTRSLRLPHLTGPTAGALRRAQAARYLQTLPPILVSAMLSAVTIAVVALYYGWRLFPLAWASWVTVTAWAGIARIRRVRERRRTDAPSQRFVARIILDTAIVAMPWAVLPIVVHPSVAPEMEVIIATMLAGLACAGVFIMAIIPSAGALFLAMLMIGRIVQLGFMPLDHAVPNLVQQAMYGVALVLALRTMALLFIEHVQASAVVTSLGEEAQERASHEAQRRTQMQHLAGDFKETVSRPLQQMSQAVDQMNGAATELSEISTTSRLGLEELLATVAETKGGMRLVEAESLRLSESIAMVLDAARETTALVQAAAAEVASSIAVKEQLGSAVRDIERIADLISDIARQTNLLALNTTIEAARAGPEGKGFVVVAREVKLLASRTEAATEEICNRIKVVRSAAEDSLSASRTIGNSANAIVTVSNGIIVAADLQANGVASIVEAVTQGVAAAERAALTIEEVASRTAQTLSQGAQVSEAAGHVDRSTRDLAGVVETFTAGIVAL</sequence>
<keyword evidence="3" id="KW-0472">Membrane</keyword>
<evidence type="ECO:0000313" key="5">
    <source>
        <dbReference type="EMBL" id="MFC5394077.1"/>
    </source>
</evidence>
<reference evidence="6" key="1">
    <citation type="journal article" date="2019" name="Int. J. Syst. Evol. Microbiol.">
        <title>The Global Catalogue of Microorganisms (GCM) 10K type strain sequencing project: providing services to taxonomists for standard genome sequencing and annotation.</title>
        <authorList>
            <consortium name="The Broad Institute Genomics Platform"/>
            <consortium name="The Broad Institute Genome Sequencing Center for Infectious Disease"/>
            <person name="Wu L."/>
            <person name="Ma J."/>
        </authorList>
    </citation>
    <scope>NUCLEOTIDE SEQUENCE [LARGE SCALE GENOMIC DNA]</scope>
    <source>
        <strain evidence="6">CGMCC 1.16326</strain>
    </source>
</reference>
<dbReference type="SUPFAM" id="SSF58104">
    <property type="entry name" value="Methyl-accepting chemotaxis protein (MCP) signaling domain"/>
    <property type="match status" value="1"/>
</dbReference>
<proteinExistence type="predicted"/>
<keyword evidence="1 2" id="KW-0807">Transducer</keyword>
<feature type="transmembrane region" description="Helical" evidence="3">
    <location>
        <begin position="200"/>
        <end position="219"/>
    </location>
</feature>
<dbReference type="InterPro" id="IPR004089">
    <property type="entry name" value="MCPsignal_dom"/>
</dbReference>
<dbReference type="SMART" id="SM00283">
    <property type="entry name" value="MA"/>
    <property type="match status" value="1"/>
</dbReference>
<dbReference type="EMBL" id="JBHSLV010000026">
    <property type="protein sequence ID" value="MFC5394077.1"/>
    <property type="molecule type" value="Genomic_DNA"/>
</dbReference>
<feature type="domain" description="Methyl-accepting transducer" evidence="4">
    <location>
        <begin position="263"/>
        <end position="492"/>
    </location>
</feature>
<keyword evidence="3" id="KW-0812">Transmembrane</keyword>
<comment type="caution">
    <text evidence="5">The sequence shown here is derived from an EMBL/GenBank/DDBJ whole genome shotgun (WGS) entry which is preliminary data.</text>
</comment>
<dbReference type="Proteomes" id="UP001596104">
    <property type="component" value="Unassembled WGS sequence"/>
</dbReference>
<feature type="transmembrane region" description="Helical" evidence="3">
    <location>
        <begin position="80"/>
        <end position="98"/>
    </location>
</feature>
<dbReference type="Gene3D" id="1.10.287.950">
    <property type="entry name" value="Methyl-accepting chemotaxis protein"/>
    <property type="match status" value="1"/>
</dbReference>
<evidence type="ECO:0000259" key="4">
    <source>
        <dbReference type="PROSITE" id="PS50111"/>
    </source>
</evidence>
<keyword evidence="6" id="KW-1185">Reference proteome</keyword>
<evidence type="ECO:0000256" key="2">
    <source>
        <dbReference type="PROSITE-ProRule" id="PRU00284"/>
    </source>
</evidence>
<feature type="transmembrane region" description="Helical" evidence="3">
    <location>
        <begin position="52"/>
        <end position="74"/>
    </location>
</feature>
<dbReference type="Pfam" id="PF00015">
    <property type="entry name" value="MCPsignal"/>
    <property type="match status" value="1"/>
</dbReference>
<feature type="transmembrane region" description="Helical" evidence="3">
    <location>
        <begin position="146"/>
        <end position="179"/>
    </location>
</feature>
<protein>
    <submittedName>
        <fullName evidence="5">Methyl-accepting chemotaxis protein</fullName>
    </submittedName>
</protein>